<keyword evidence="1" id="KW-0472">Membrane</keyword>
<dbReference type="OrthoDB" id="9799765at2"/>
<feature type="transmembrane region" description="Helical" evidence="1">
    <location>
        <begin position="67"/>
        <end position="86"/>
    </location>
</feature>
<dbReference type="Proteomes" id="UP000297907">
    <property type="component" value="Unassembled WGS sequence"/>
</dbReference>
<dbReference type="NCBIfam" id="TIGR00821">
    <property type="entry name" value="EII-GUT"/>
    <property type="match status" value="1"/>
</dbReference>
<proteinExistence type="predicted"/>
<name>A0A4R8W7A7_9MICO</name>
<feature type="transmembrane region" description="Helical" evidence="1">
    <location>
        <begin position="145"/>
        <end position="163"/>
    </location>
</feature>
<dbReference type="PANTHER" id="PTHR40399:SF1">
    <property type="entry name" value="PTS SYSTEM GLUCITOL_SORBITOL-SPECIFIC EIIC COMPONENT"/>
    <property type="match status" value="1"/>
</dbReference>
<dbReference type="GO" id="GO:0016020">
    <property type="term" value="C:membrane"/>
    <property type="evidence" value="ECO:0007669"/>
    <property type="project" value="InterPro"/>
</dbReference>
<accession>A0A4R8W7A7</accession>
<dbReference type="EMBL" id="SOFL01000023">
    <property type="protein sequence ID" value="TFC03143.1"/>
    <property type="molecule type" value="Genomic_DNA"/>
</dbReference>
<keyword evidence="1" id="KW-1133">Transmembrane helix</keyword>
<evidence type="ECO:0000313" key="2">
    <source>
        <dbReference type="EMBL" id="TFC03143.1"/>
    </source>
</evidence>
<comment type="caution">
    <text evidence="2">The sequence shown here is derived from an EMBL/GenBank/DDBJ whole genome shotgun (WGS) entry which is preliminary data.</text>
</comment>
<keyword evidence="1" id="KW-0812">Transmembrane</keyword>
<feature type="transmembrane region" description="Helical" evidence="1">
    <location>
        <begin position="25"/>
        <end position="47"/>
    </location>
</feature>
<dbReference type="Pfam" id="PF03608">
    <property type="entry name" value="EII-GUT"/>
    <property type="match status" value="1"/>
</dbReference>
<dbReference type="RefSeq" id="WP_134453218.1">
    <property type="nucleotide sequence ID" value="NZ_SOFL01000023.1"/>
</dbReference>
<dbReference type="PIRSF" id="PIRSF038321">
    <property type="entry name" value="PTS_glc_srb_IIC"/>
    <property type="match status" value="1"/>
</dbReference>
<dbReference type="AlphaFoldDB" id="A0A4R8W7A7"/>
<dbReference type="InterPro" id="IPR004699">
    <property type="entry name" value="PTS_IID_sorb"/>
</dbReference>
<dbReference type="PANTHER" id="PTHR40399">
    <property type="entry name" value="PTS SYSTEM GLUCITOL/SORBITOL-SPECIFIC EIIC COMPONENT"/>
    <property type="match status" value="1"/>
</dbReference>
<evidence type="ECO:0000256" key="1">
    <source>
        <dbReference type="SAM" id="Phobius"/>
    </source>
</evidence>
<organism evidence="2 3">
    <name type="scientific">Cryobacterium adonitolivorans</name>
    <dbReference type="NCBI Taxonomy" id="1259189"/>
    <lineage>
        <taxon>Bacteria</taxon>
        <taxon>Bacillati</taxon>
        <taxon>Actinomycetota</taxon>
        <taxon>Actinomycetes</taxon>
        <taxon>Micrococcales</taxon>
        <taxon>Microbacteriaceae</taxon>
        <taxon>Cryobacterium</taxon>
    </lineage>
</organism>
<dbReference type="GO" id="GO:0009401">
    <property type="term" value="P:phosphoenolpyruvate-dependent sugar phosphotransferase system"/>
    <property type="evidence" value="ECO:0007669"/>
    <property type="project" value="InterPro"/>
</dbReference>
<protein>
    <submittedName>
        <fullName evidence="2">PTS glucitol/sorbitol transporter subunit IIC</fullName>
    </submittedName>
</protein>
<dbReference type="PROSITE" id="PS51107">
    <property type="entry name" value="PTS_EIIC_TYPE_5"/>
    <property type="match status" value="1"/>
</dbReference>
<evidence type="ECO:0000313" key="3">
    <source>
        <dbReference type="Proteomes" id="UP000297907"/>
    </source>
</evidence>
<reference evidence="2 3" key="1">
    <citation type="submission" date="2019-03" db="EMBL/GenBank/DDBJ databases">
        <title>Genomics of glacier-inhabiting Cryobacterium strains.</title>
        <authorList>
            <person name="Liu Q."/>
            <person name="Xin Y.-H."/>
        </authorList>
    </citation>
    <scope>NUCLEOTIDE SEQUENCE [LARGE SCALE GENOMIC DNA]</scope>
    <source>
        <strain evidence="2 3">RHLS22-1</strain>
    </source>
</reference>
<keyword evidence="3" id="KW-1185">Reference proteome</keyword>
<sequence>MDILGILVQGAQLFIGLFETGAETFIGWMQTIVPVVLLLLIAMNSLIRLVGEERINTFAGKAGGNPLMRYMVLPFLGSFLLANPMVHSLGRFLPERYKPSYFASAAHFCHTSNGVFPHINPGELFIWLGVAAGIQKLGLDAGPLAIRYLLVGLVLNFLSGWVTDLTTKIVSKQQGVTLSKVVHTQDSAATVQG</sequence>
<gene>
    <name evidence="2" type="primary">srlA</name>
    <name evidence="2" type="ORF">E3O42_06775</name>
</gene>